<feature type="domain" description="Glycine cleavage system P-protein N-terminal" evidence="8">
    <location>
        <begin position="69"/>
        <end position="511"/>
    </location>
</feature>
<dbReference type="InterPro" id="IPR020581">
    <property type="entry name" value="GDC_P"/>
</dbReference>
<dbReference type="InterPro" id="IPR015421">
    <property type="entry name" value="PyrdxlP-dep_Trfase_major"/>
</dbReference>
<evidence type="ECO:0000313" key="10">
    <source>
        <dbReference type="EMBL" id="QLG70735.1"/>
    </source>
</evidence>
<comment type="subcellular location">
    <subcellularLocation>
        <location evidence="7">Mitochondrion</location>
    </subcellularLocation>
</comment>
<dbReference type="Proteomes" id="UP000509704">
    <property type="component" value="Chromosome 1"/>
</dbReference>
<feature type="domain" description="Glycine cleavage system P-protein N-terminal" evidence="8">
    <location>
        <begin position="546"/>
        <end position="802"/>
    </location>
</feature>
<reference evidence="10 11" key="1">
    <citation type="submission" date="2020-07" db="EMBL/GenBank/DDBJ databases">
        <title>The yeast mating-type switching endonuclease HO is a domesticated member of an unorthodox homing genetic element family.</title>
        <authorList>
            <person name="Coughlan A.Y."/>
            <person name="Lombardi L."/>
            <person name="Braun-Galleani S."/>
            <person name="Martos A.R."/>
            <person name="Galeote V."/>
            <person name="Bigey F."/>
            <person name="Dequin S."/>
            <person name="Byrne K.P."/>
            <person name="Wolfe K.H."/>
        </authorList>
    </citation>
    <scope>NUCLEOTIDE SEQUENCE [LARGE SCALE GENOMIC DNA]</scope>
    <source>
        <strain evidence="10 11">NRRL Y-6702</strain>
    </source>
</reference>
<dbReference type="CDD" id="cd00613">
    <property type="entry name" value="GDC-P"/>
    <property type="match status" value="1"/>
</dbReference>
<feature type="modified residue" description="N6-(pyridoxal phosphate)lysine" evidence="6">
    <location>
        <position position="775"/>
    </location>
</feature>
<keyword evidence="7" id="KW-0809">Transit peptide</keyword>
<dbReference type="NCBIfam" id="NF003346">
    <property type="entry name" value="PRK04366.1"/>
    <property type="match status" value="1"/>
</dbReference>
<dbReference type="InterPro" id="IPR049316">
    <property type="entry name" value="GDC-P_C"/>
</dbReference>
<dbReference type="NCBIfam" id="TIGR00461">
    <property type="entry name" value="gcvP"/>
    <property type="match status" value="1"/>
</dbReference>
<dbReference type="FunFam" id="3.40.640.10:FF:000007">
    <property type="entry name" value="glycine dehydrogenase (Decarboxylating), mitochondrial"/>
    <property type="match status" value="1"/>
</dbReference>
<organism evidence="10 11">
    <name type="scientific">Zygotorulaspora mrakii</name>
    <name type="common">Zygosaccharomyces mrakii</name>
    <dbReference type="NCBI Taxonomy" id="42260"/>
    <lineage>
        <taxon>Eukaryota</taxon>
        <taxon>Fungi</taxon>
        <taxon>Dikarya</taxon>
        <taxon>Ascomycota</taxon>
        <taxon>Saccharomycotina</taxon>
        <taxon>Saccharomycetes</taxon>
        <taxon>Saccharomycetales</taxon>
        <taxon>Saccharomycetaceae</taxon>
        <taxon>Zygotorulaspora</taxon>
    </lineage>
</organism>
<evidence type="ECO:0000256" key="1">
    <source>
        <dbReference type="ARBA" id="ARBA00001933"/>
    </source>
</evidence>
<comment type="cofactor">
    <cofactor evidence="1 6 7">
        <name>pyridoxal 5'-phosphate</name>
        <dbReference type="ChEBI" id="CHEBI:597326"/>
    </cofactor>
</comment>
<evidence type="ECO:0000256" key="5">
    <source>
        <dbReference type="ARBA" id="ARBA00049026"/>
    </source>
</evidence>
<dbReference type="KEGG" id="zmk:HG535_0A06770"/>
<accession>A0A7H9AWK4</accession>
<keyword evidence="7" id="KW-0496">Mitochondrion</keyword>
<dbReference type="GO" id="GO:0019464">
    <property type="term" value="P:glycine decarboxylation via glycine cleavage system"/>
    <property type="evidence" value="ECO:0007669"/>
    <property type="project" value="TreeGrafter"/>
</dbReference>
<dbReference type="InterPro" id="IPR003437">
    <property type="entry name" value="GcvP"/>
</dbReference>
<sequence length="1035" mass="114387">MLRSQVSSVLRKASFPGRLSRRVFRQTQLLHTTRAYCGPQVAIVNSLQYEKIYRPDPKMLDRPLDSFARRHLGPSPKNVAYMLKTMGYEDLDGFVNSLVPPDILKKRPLLLEAPAEGFGEQEMLEHMEQIANKNKYKVKNLIGKGYYGTILPPVIQRNLLESPEWYTSYTPYQPEISQGRLESLLNFQTVISDLTGLPVANASLLDEGTAAGEAMLLSYNLSRRKKTKYVIDSRVHPQTKSVLLTRAHPFDIELIEIDTSHVENALEVLKDPKVAGCLVQYPATDGSILSGEVLSSFAEVLHANKGLFSVASDLMALTLLKPPADFGADIVLGSSQRFGVPMGFGGPHAAFFSVVEKLNRKIPGRIVGVSKDRLNKPALRLALQTREQHIKRDKATSNICTAQALLANVAANYCVYHGPEGLKDIAERIYGMTTILANAIQSKFSKFSISNKNWFDTLTIDLNGNSSSKAILNKALEKYNMNLFAVDENIVSLSLDETTTREDLVNLVKIFTDSSDVTKFISEGNEFPVFPKQYARFDKILTDPVFNTHHSETAMLRYLHRLQSRDLSLANSMIPLGSCTMKLNSTVEMMPITWPQFGNIHPFQPVDQVEGYKELLSSLERDLCTITGFDGISLQPNSGAQGEYTGLRVIRSYLESKGESHRDVCLIPVSAHGTNPASAAMCGMKVVPVNCLTDGSLDLSDLKLQADKYKDNLAAVMITYPSTYGLFEPGIQNAFKVIHENGGQVYLDGANMNAQVGLTSPGDLGADVCHLNLHKTFSIPHGGGGPAGAPIGVKSHLIPHLPKHDVVDIVTAVKSEYSIDSVGSAPYGNPLVLPISYAYIKMMGREGLPFSSVIAMLNANYMMTRLKNHYNILFISQESKNRHCAHEFIIDLREYKKKGVEAIDVAKRLQDYGFHAPTLAFPVPGTLMVEPTESENLEELDRFVDSMIAIKGEIEAFIAGEPKGQVLKNAPHSLEDLVSEDWSARGYTREEAAFPLAFLKNNKFWPPVARLDDAYGDMNLMCTCPSVLEVANDDA</sequence>
<evidence type="ECO:0000256" key="6">
    <source>
        <dbReference type="PIRSR" id="PIRSR603437-50"/>
    </source>
</evidence>
<evidence type="ECO:0000313" key="11">
    <source>
        <dbReference type="Proteomes" id="UP000509704"/>
    </source>
</evidence>
<dbReference type="AlphaFoldDB" id="A0A7H9AWK4"/>
<dbReference type="PANTHER" id="PTHR11773">
    <property type="entry name" value="GLYCINE DEHYDROGENASE, DECARBOXYLATING"/>
    <property type="match status" value="1"/>
</dbReference>
<comment type="function">
    <text evidence="7">The glycine cleavage system catalyzes the degradation of glycine.</text>
</comment>
<dbReference type="InterPro" id="IPR049315">
    <property type="entry name" value="GDC-P_N"/>
</dbReference>
<comment type="catalytic activity">
    <reaction evidence="5 7">
        <text>N(6)-[(R)-lipoyl]-L-lysyl-[glycine-cleavage complex H protein] + glycine + H(+) = N(6)-[(R)-S(8)-aminomethyldihydrolipoyl]-L-lysyl-[glycine-cleavage complex H protein] + CO2</text>
        <dbReference type="Rhea" id="RHEA:24304"/>
        <dbReference type="Rhea" id="RHEA-COMP:10494"/>
        <dbReference type="Rhea" id="RHEA-COMP:10495"/>
        <dbReference type="ChEBI" id="CHEBI:15378"/>
        <dbReference type="ChEBI" id="CHEBI:16526"/>
        <dbReference type="ChEBI" id="CHEBI:57305"/>
        <dbReference type="ChEBI" id="CHEBI:83099"/>
        <dbReference type="ChEBI" id="CHEBI:83143"/>
        <dbReference type="EC" id="1.4.4.2"/>
    </reaction>
</comment>
<dbReference type="InterPro" id="IPR015424">
    <property type="entry name" value="PyrdxlP-dep_Trfase"/>
</dbReference>
<evidence type="ECO:0000256" key="2">
    <source>
        <dbReference type="ARBA" id="ARBA00010756"/>
    </source>
</evidence>
<evidence type="ECO:0000256" key="7">
    <source>
        <dbReference type="RuleBase" id="RU364056"/>
    </source>
</evidence>
<feature type="domain" description="Glycine dehydrogenase C-terminal" evidence="9">
    <location>
        <begin position="852"/>
        <end position="972"/>
    </location>
</feature>
<dbReference type="GO" id="GO:0005739">
    <property type="term" value="C:mitochondrion"/>
    <property type="evidence" value="ECO:0007669"/>
    <property type="project" value="UniProtKB-SubCell"/>
</dbReference>
<comment type="subunit">
    <text evidence="7">The glycine cleavage system is composed of four proteins: P, T, L and H.</text>
</comment>
<evidence type="ECO:0000259" key="8">
    <source>
        <dbReference type="Pfam" id="PF02347"/>
    </source>
</evidence>
<comment type="similarity">
    <text evidence="2 7">Belongs to the GcvP family.</text>
</comment>
<dbReference type="Gene3D" id="3.90.1150.10">
    <property type="entry name" value="Aspartate Aminotransferase, domain 1"/>
    <property type="match status" value="2"/>
</dbReference>
<dbReference type="RefSeq" id="XP_037142463.1">
    <property type="nucleotide sequence ID" value="XM_037286568.1"/>
</dbReference>
<dbReference type="PANTHER" id="PTHR11773:SF1">
    <property type="entry name" value="GLYCINE DEHYDROGENASE (DECARBOXYLATING), MITOCHONDRIAL"/>
    <property type="match status" value="1"/>
</dbReference>
<dbReference type="Pfam" id="PF02347">
    <property type="entry name" value="GDC-P"/>
    <property type="match status" value="2"/>
</dbReference>
<dbReference type="Gene3D" id="3.40.640.10">
    <property type="entry name" value="Type I PLP-dependent aspartate aminotransferase-like (Major domain)"/>
    <property type="match status" value="2"/>
</dbReference>
<dbReference type="EMBL" id="CP058604">
    <property type="protein sequence ID" value="QLG70735.1"/>
    <property type="molecule type" value="Genomic_DNA"/>
</dbReference>
<dbReference type="GO" id="GO:0016594">
    <property type="term" value="F:glycine binding"/>
    <property type="evidence" value="ECO:0007669"/>
    <property type="project" value="TreeGrafter"/>
</dbReference>
<evidence type="ECO:0000256" key="4">
    <source>
        <dbReference type="ARBA" id="ARBA00023002"/>
    </source>
</evidence>
<dbReference type="EC" id="1.4.4.2" evidence="7"/>
<protein>
    <recommendedName>
        <fullName evidence="7">Glycine cleavage system P protein</fullName>
        <ecNumber evidence="7">1.4.4.2</ecNumber>
    </recommendedName>
</protein>
<dbReference type="OrthoDB" id="6537869at2759"/>
<dbReference type="GO" id="GO:0005960">
    <property type="term" value="C:glycine cleavage complex"/>
    <property type="evidence" value="ECO:0007669"/>
    <property type="project" value="TreeGrafter"/>
</dbReference>
<evidence type="ECO:0000259" key="9">
    <source>
        <dbReference type="Pfam" id="PF21478"/>
    </source>
</evidence>
<dbReference type="GO" id="GO:0030170">
    <property type="term" value="F:pyridoxal phosphate binding"/>
    <property type="evidence" value="ECO:0007669"/>
    <property type="project" value="TreeGrafter"/>
</dbReference>
<dbReference type="FunFam" id="3.40.640.10:FF:000005">
    <property type="entry name" value="Glycine dehydrogenase (decarboxylating), mitochondrial"/>
    <property type="match status" value="1"/>
</dbReference>
<dbReference type="Pfam" id="PF21478">
    <property type="entry name" value="GcvP2_C"/>
    <property type="match status" value="1"/>
</dbReference>
<dbReference type="GO" id="GO:0004375">
    <property type="term" value="F:glycine dehydrogenase (decarboxylating) activity"/>
    <property type="evidence" value="ECO:0007669"/>
    <property type="project" value="UniProtKB-UniRule"/>
</dbReference>
<dbReference type="FunFam" id="3.90.1150.10:FF:000139">
    <property type="entry name" value="Glycine cleavage system P protein"/>
    <property type="match status" value="1"/>
</dbReference>
<name>A0A7H9AWK4_ZYGMR</name>
<dbReference type="InterPro" id="IPR015422">
    <property type="entry name" value="PyrdxlP-dep_Trfase_small"/>
</dbReference>
<keyword evidence="11" id="KW-1185">Reference proteome</keyword>
<dbReference type="GeneID" id="59234371"/>
<dbReference type="SUPFAM" id="SSF53383">
    <property type="entry name" value="PLP-dependent transferases"/>
    <property type="match status" value="2"/>
</dbReference>
<keyword evidence="3 6" id="KW-0663">Pyridoxal phosphate</keyword>
<proteinExistence type="inferred from homology"/>
<keyword evidence="4 7" id="KW-0560">Oxidoreductase</keyword>
<gene>
    <name evidence="10" type="ORF">HG535_0A06770</name>
</gene>
<evidence type="ECO:0000256" key="3">
    <source>
        <dbReference type="ARBA" id="ARBA00022898"/>
    </source>
</evidence>